<dbReference type="InterPro" id="IPR007055">
    <property type="entry name" value="BON_dom"/>
</dbReference>
<accession>A0A1H1JMH8</accession>
<dbReference type="Proteomes" id="UP000183487">
    <property type="component" value="Unassembled WGS sequence"/>
</dbReference>
<dbReference type="Gene3D" id="3.30.1340.30">
    <property type="match status" value="1"/>
</dbReference>
<dbReference type="Pfam" id="PF04972">
    <property type="entry name" value="BON"/>
    <property type="match status" value="1"/>
</dbReference>
<feature type="signal peptide" evidence="1">
    <location>
        <begin position="1"/>
        <end position="27"/>
    </location>
</feature>
<dbReference type="RefSeq" id="WP_074772203.1">
    <property type="nucleotide sequence ID" value="NZ_FNKP01000003.1"/>
</dbReference>
<evidence type="ECO:0000313" key="4">
    <source>
        <dbReference type="Proteomes" id="UP000183487"/>
    </source>
</evidence>
<keyword evidence="1" id="KW-0732">Signal</keyword>
<dbReference type="EMBL" id="FNKP01000003">
    <property type="protein sequence ID" value="SDR51204.1"/>
    <property type="molecule type" value="Genomic_DNA"/>
</dbReference>
<sequence length="136" mass="14276">MTRNDAGRKFSATLIAVIASFAACANAQTAGGASTITASPMVQVSTSPPGSRSDDAIILDVRRAIRRVPDMVDSAIHIRAHRGVVTLTGWVPESWQISRAGNAARSVRGVRGVSNRLTAKKHHVAAIEQPLAPSQG</sequence>
<evidence type="ECO:0000313" key="3">
    <source>
        <dbReference type="EMBL" id="SDR51204.1"/>
    </source>
</evidence>
<evidence type="ECO:0000256" key="1">
    <source>
        <dbReference type="SAM" id="SignalP"/>
    </source>
</evidence>
<keyword evidence="4" id="KW-1185">Reference proteome</keyword>
<dbReference type="InterPro" id="IPR051686">
    <property type="entry name" value="Lipoprotein_DolP"/>
</dbReference>
<dbReference type="PROSITE" id="PS50914">
    <property type="entry name" value="BON"/>
    <property type="match status" value="1"/>
</dbReference>
<reference evidence="4" key="1">
    <citation type="submission" date="2016-10" db="EMBL/GenBank/DDBJ databases">
        <authorList>
            <person name="Varghese N."/>
        </authorList>
    </citation>
    <scope>NUCLEOTIDE SEQUENCE [LARGE SCALE GENOMIC DNA]</scope>
    <source>
        <strain evidence="4">GAS106B</strain>
    </source>
</reference>
<feature type="chain" id="PRO_5010370781" evidence="1">
    <location>
        <begin position="28"/>
        <end position="136"/>
    </location>
</feature>
<dbReference type="OrthoDB" id="870892at2"/>
<organism evidence="3 4">
    <name type="scientific">Paraburkholderia fungorum</name>
    <dbReference type="NCBI Taxonomy" id="134537"/>
    <lineage>
        <taxon>Bacteria</taxon>
        <taxon>Pseudomonadati</taxon>
        <taxon>Pseudomonadota</taxon>
        <taxon>Betaproteobacteria</taxon>
        <taxon>Burkholderiales</taxon>
        <taxon>Burkholderiaceae</taxon>
        <taxon>Paraburkholderia</taxon>
    </lineage>
</organism>
<gene>
    <name evidence="3" type="ORF">SAMN05443245_6863</name>
</gene>
<name>A0A1H1JMH8_9BURK</name>
<proteinExistence type="predicted"/>
<feature type="domain" description="BON" evidence="2">
    <location>
        <begin position="53"/>
        <end position="121"/>
    </location>
</feature>
<evidence type="ECO:0000259" key="2">
    <source>
        <dbReference type="PROSITE" id="PS50914"/>
    </source>
</evidence>
<dbReference type="PANTHER" id="PTHR34606">
    <property type="entry name" value="BON DOMAIN-CONTAINING PROTEIN"/>
    <property type="match status" value="1"/>
</dbReference>
<dbReference type="AlphaFoldDB" id="A0A1H1JMH8"/>
<dbReference type="PANTHER" id="PTHR34606:SF15">
    <property type="entry name" value="BON DOMAIN-CONTAINING PROTEIN"/>
    <property type="match status" value="1"/>
</dbReference>
<dbReference type="PROSITE" id="PS51257">
    <property type="entry name" value="PROKAR_LIPOPROTEIN"/>
    <property type="match status" value="1"/>
</dbReference>
<protein>
    <submittedName>
        <fullName evidence="3">BON domain-containing protein</fullName>
    </submittedName>
</protein>